<feature type="region of interest" description="Disordered" evidence="1">
    <location>
        <begin position="136"/>
        <end position="160"/>
    </location>
</feature>
<organism evidence="3 4">
    <name type="scientific">Falsigemmobacter intermedius</name>
    <dbReference type="NCBI Taxonomy" id="1553448"/>
    <lineage>
        <taxon>Bacteria</taxon>
        <taxon>Pseudomonadati</taxon>
        <taxon>Pseudomonadota</taxon>
        <taxon>Alphaproteobacteria</taxon>
        <taxon>Rhodobacterales</taxon>
        <taxon>Paracoccaceae</taxon>
        <taxon>Falsigemmobacter</taxon>
    </lineage>
</organism>
<evidence type="ECO:0000256" key="2">
    <source>
        <dbReference type="SAM" id="SignalP"/>
    </source>
</evidence>
<keyword evidence="4" id="KW-1185">Reference proteome</keyword>
<dbReference type="AlphaFoldDB" id="A0A444MGT2"/>
<dbReference type="RefSeq" id="WP_128486275.1">
    <property type="nucleotide sequence ID" value="NZ_JBHLXB010000011.1"/>
</dbReference>
<protein>
    <recommendedName>
        <fullName evidence="5">SH3 domain-containing protein</fullName>
    </recommendedName>
</protein>
<evidence type="ECO:0008006" key="5">
    <source>
        <dbReference type="Google" id="ProtNLM"/>
    </source>
</evidence>
<dbReference type="OrthoDB" id="7627625at2"/>
<keyword evidence="2" id="KW-0732">Signal</keyword>
<evidence type="ECO:0000256" key="1">
    <source>
        <dbReference type="SAM" id="MobiDB-lite"/>
    </source>
</evidence>
<feature type="signal peptide" evidence="2">
    <location>
        <begin position="1"/>
        <end position="19"/>
    </location>
</feature>
<accession>A0A444MGT2</accession>
<reference evidence="3 4" key="1">
    <citation type="journal article" date="2015" name="Int. J. Syst. Evol. Microbiol.">
        <title>Gemmobacter intermedius sp. nov., isolated from a white stork (Ciconia ciconia).</title>
        <authorList>
            <person name="Kampfer P."/>
            <person name="Jerzak L."/>
            <person name="Wilharm G."/>
            <person name="Golke J."/>
            <person name="Busse H.J."/>
            <person name="Glaeser S.P."/>
        </authorList>
    </citation>
    <scope>NUCLEOTIDE SEQUENCE [LARGE SCALE GENOMIC DNA]</scope>
    <source>
        <strain evidence="3 4">119/4</strain>
    </source>
</reference>
<dbReference type="Gene3D" id="2.30.30.40">
    <property type="entry name" value="SH3 Domains"/>
    <property type="match status" value="1"/>
</dbReference>
<proteinExistence type="predicted"/>
<feature type="chain" id="PRO_5019499889" description="SH3 domain-containing protein" evidence="2">
    <location>
        <begin position="20"/>
        <end position="252"/>
    </location>
</feature>
<gene>
    <name evidence="3" type="ORF">EP867_00590</name>
</gene>
<evidence type="ECO:0000313" key="3">
    <source>
        <dbReference type="EMBL" id="RWY45557.1"/>
    </source>
</evidence>
<evidence type="ECO:0000313" key="4">
    <source>
        <dbReference type="Proteomes" id="UP000287168"/>
    </source>
</evidence>
<dbReference type="EMBL" id="SBLC01000001">
    <property type="protein sequence ID" value="RWY45557.1"/>
    <property type="molecule type" value="Genomic_DNA"/>
</dbReference>
<dbReference type="Proteomes" id="UP000287168">
    <property type="component" value="Unassembled WGS sequence"/>
</dbReference>
<name>A0A444MGT2_9RHOB</name>
<sequence>MRMLPCLFALSLISGPALAAGGTWELVAESGGCRVTLVPEMVDDGIFFVDRGEADCGPDIGRITGYALNDDGGEIVFYSTFEGVDLVGQMTRDAEGLYRGTLRNGMVVRMEHQSGQKGIADPRTGLTTGEDIAPAFSESEDETTPPSAEIPEETAPPGNCRTYTGGRSCVEEEDLEAPALGQLQTLTRMNLRDAPNAAGARVGQAEAGTCFTVSLCDSDAEGRLWCSVSTETLSGWVLKQDATTVYSRNSCL</sequence>
<comment type="caution">
    <text evidence="3">The sequence shown here is derived from an EMBL/GenBank/DDBJ whole genome shotgun (WGS) entry which is preliminary data.</text>
</comment>